<dbReference type="SMART" id="SM00495">
    <property type="entry name" value="ChtBD3"/>
    <property type="match status" value="2"/>
</dbReference>
<dbReference type="InterPro" id="IPR017853">
    <property type="entry name" value="GH"/>
</dbReference>
<keyword evidence="4" id="KW-1185">Reference proteome</keyword>
<dbReference type="InterPro" id="IPR003610">
    <property type="entry name" value="CBM5/12"/>
</dbReference>
<dbReference type="InterPro" id="IPR036573">
    <property type="entry name" value="CBM_sf_5/12"/>
</dbReference>
<proteinExistence type="predicted"/>
<comment type="caution">
    <text evidence="3">The sequence shown here is derived from an EMBL/GenBank/DDBJ whole genome shotgun (WGS) entry which is preliminary data.</text>
</comment>
<reference evidence="4" key="1">
    <citation type="journal article" date="2019" name="Int. J. Syst. Evol. Microbiol.">
        <title>The Global Catalogue of Microorganisms (GCM) 10K type strain sequencing project: providing services to taxonomists for standard genome sequencing and annotation.</title>
        <authorList>
            <consortium name="The Broad Institute Genomics Platform"/>
            <consortium name="The Broad Institute Genome Sequencing Center for Infectious Disease"/>
            <person name="Wu L."/>
            <person name="Ma J."/>
        </authorList>
    </citation>
    <scope>NUCLEOTIDE SEQUENCE [LARGE SCALE GENOMIC DNA]</scope>
    <source>
        <strain evidence="4">JCM 17626</strain>
    </source>
</reference>
<dbReference type="Gene3D" id="3.20.20.80">
    <property type="entry name" value="Glycosidases"/>
    <property type="match status" value="1"/>
</dbReference>
<evidence type="ECO:0000313" key="3">
    <source>
        <dbReference type="EMBL" id="GAA4214634.1"/>
    </source>
</evidence>
<evidence type="ECO:0000259" key="2">
    <source>
        <dbReference type="PROSITE" id="PS51910"/>
    </source>
</evidence>
<dbReference type="PROSITE" id="PS51910">
    <property type="entry name" value="GH18_2"/>
    <property type="match status" value="1"/>
</dbReference>
<dbReference type="CDD" id="cd12215">
    <property type="entry name" value="ChiC_BD"/>
    <property type="match status" value="2"/>
</dbReference>
<evidence type="ECO:0000256" key="1">
    <source>
        <dbReference type="ARBA" id="ARBA00022801"/>
    </source>
</evidence>
<gene>
    <name evidence="3" type="ORF">GCM10022289_48440</name>
</gene>
<keyword evidence="1" id="KW-0378">Hydrolase</keyword>
<protein>
    <recommendedName>
        <fullName evidence="2">GH18 domain-containing protein</fullName>
    </recommendedName>
</protein>
<dbReference type="SUPFAM" id="SSF51445">
    <property type="entry name" value="(Trans)glycosidases"/>
    <property type="match status" value="1"/>
</dbReference>
<name>A0ABP8BRC2_9SPHI</name>
<dbReference type="SUPFAM" id="SSF51055">
    <property type="entry name" value="Carbohydrate binding domain"/>
    <property type="match status" value="2"/>
</dbReference>
<organism evidence="3 4">
    <name type="scientific">Pedobacter jeongneungensis</name>
    <dbReference type="NCBI Taxonomy" id="947309"/>
    <lineage>
        <taxon>Bacteria</taxon>
        <taxon>Pseudomonadati</taxon>
        <taxon>Bacteroidota</taxon>
        <taxon>Sphingobacteriia</taxon>
        <taxon>Sphingobacteriales</taxon>
        <taxon>Sphingobacteriaceae</taxon>
        <taxon>Pedobacter</taxon>
    </lineage>
</organism>
<dbReference type="Proteomes" id="UP001501772">
    <property type="component" value="Unassembled WGS sequence"/>
</dbReference>
<dbReference type="Gene3D" id="2.10.10.20">
    <property type="entry name" value="Carbohydrate-binding module superfamily 5/12"/>
    <property type="match status" value="2"/>
</dbReference>
<feature type="domain" description="GH18" evidence="2">
    <location>
        <begin position="71"/>
        <end position="413"/>
    </location>
</feature>
<dbReference type="InterPro" id="IPR001223">
    <property type="entry name" value="Glyco_hydro18_cat"/>
</dbReference>
<dbReference type="EMBL" id="BAABBY010000021">
    <property type="protein sequence ID" value="GAA4214634.1"/>
    <property type="molecule type" value="Genomic_DNA"/>
</dbReference>
<dbReference type="RefSeq" id="WP_344854032.1">
    <property type="nucleotide sequence ID" value="NZ_BAABBY010000021.1"/>
</dbReference>
<accession>A0ABP8BRC2</accession>
<evidence type="ECO:0000313" key="4">
    <source>
        <dbReference type="Proteomes" id="UP001501772"/>
    </source>
</evidence>
<sequence>MLKGTIQSGLNAAKRLNSSKKKALIATTLLLSIFTSCKKDELETLTKEDALKIPQKLAVITTNTNSSLNKPITLGYYPSWNEGWLNDDGISPFTSLPSSVTHIFFAFAKPNLTYIKGSYNITTSNTGLECYSTPDPKDGGLMLKRAVAILKQKGISVILSIGGETYWNTEENFNDVNYQQIKDLVDDIGFAGIDWDFEPNASFSDAGNALNVSRLTKYITESRKLMPKTSGYLITTAPSGVGALGGLNNDDPTSPFAYNKRNALTNETDAFLYNFIDPTKSIGLFGFSSTGAMIPVIKAVGDQLDIIAYQAYNTGAAPNRKLMYDSYAYYANQYGFKLAHGTHVPSEPWGPYFEHTPDVVADLAKYIHDGGSQNRAGKNDGIMIWNLALLSNKNTNYTGVTYLNVANKILNGQTKEAALANAFDYKNETTNPTIPPVTPPTNPPTNPPVTGTGGCGIAAYDATKSYPIAGTKVYFKGKIYKNKWYVNTNQVPESEEWGPWEFVENCDLNTTPPTTTPPTTPPVVPPGTSGNGCGVAVYDTTKAYPNPGTEVFYKGKIYKNKWYANANQVPEGEQWGPWEFVRVCS</sequence>